<organism evidence="3 4">
    <name type="scientific">Enterococcus alishanensis</name>
    <dbReference type="NCBI Taxonomy" id="1303817"/>
    <lineage>
        <taxon>Bacteria</taxon>
        <taxon>Bacillati</taxon>
        <taxon>Bacillota</taxon>
        <taxon>Bacilli</taxon>
        <taxon>Lactobacillales</taxon>
        <taxon>Enterococcaceae</taxon>
        <taxon>Enterococcus</taxon>
    </lineage>
</organism>
<dbReference type="RefSeq" id="WP_218326816.1">
    <property type="nucleotide sequence ID" value="NZ_JAHUZB010000005.1"/>
</dbReference>
<dbReference type="Proteomes" id="UP000774130">
    <property type="component" value="Unassembled WGS sequence"/>
</dbReference>
<feature type="signal peptide" evidence="2">
    <location>
        <begin position="1"/>
        <end position="23"/>
    </location>
</feature>
<comment type="caution">
    <text evidence="3">The sequence shown here is derived from an EMBL/GenBank/DDBJ whole genome shotgun (WGS) entry which is preliminary data.</text>
</comment>
<gene>
    <name evidence="3" type="ORF">KUA55_13030</name>
</gene>
<feature type="region of interest" description="Disordered" evidence="1">
    <location>
        <begin position="251"/>
        <end position="272"/>
    </location>
</feature>
<feature type="chain" id="PRO_5046660990" description="Lipoprotein" evidence="2">
    <location>
        <begin position="24"/>
        <end position="272"/>
    </location>
</feature>
<keyword evidence="4" id="KW-1185">Reference proteome</keyword>
<sequence>MKKKWLGLIAGAGLFLFVGCGGNQETTEDTPVTNDSEQVSVNQDEQAEKDAKTLLNFLYQGKRSEQLRDVTNQSADSIDSYLVSELSKKQDEMFAENENRDDYYLVIDDSNYYASDIVKDYAEAYLKQTKRISFDIQNVNISGDEAIVVASYYPIAGLQEANPIGAARTELFGGIDEDTFIRKSQNKDLKTIKSLITLKLYAIYYGELDYDAEKVLSPVELEFTLTKKGDHFMANDDVIYQLVKESRISTYQDNSSDSETTESLIEESASEY</sequence>
<proteinExistence type="predicted"/>
<evidence type="ECO:0000256" key="2">
    <source>
        <dbReference type="SAM" id="SignalP"/>
    </source>
</evidence>
<keyword evidence="2" id="KW-0732">Signal</keyword>
<dbReference type="EMBL" id="JAHUZB010000005">
    <property type="protein sequence ID" value="MBV7391606.1"/>
    <property type="molecule type" value="Genomic_DNA"/>
</dbReference>
<accession>A0ABS6TF84</accession>
<evidence type="ECO:0008006" key="5">
    <source>
        <dbReference type="Google" id="ProtNLM"/>
    </source>
</evidence>
<feature type="compositionally biased region" description="Polar residues" evidence="1">
    <location>
        <begin position="251"/>
        <end position="263"/>
    </location>
</feature>
<evidence type="ECO:0000313" key="3">
    <source>
        <dbReference type="EMBL" id="MBV7391606.1"/>
    </source>
</evidence>
<dbReference type="PROSITE" id="PS51257">
    <property type="entry name" value="PROKAR_LIPOPROTEIN"/>
    <property type="match status" value="1"/>
</dbReference>
<evidence type="ECO:0000313" key="4">
    <source>
        <dbReference type="Proteomes" id="UP000774130"/>
    </source>
</evidence>
<reference evidence="3 4" key="1">
    <citation type="submission" date="2021-06" db="EMBL/GenBank/DDBJ databases">
        <title>Enterococcus alishanensis sp. nov., a novel lactic acid bacterium isolated from fresh coffee beans.</title>
        <authorList>
            <person name="Chen Y.-S."/>
        </authorList>
    </citation>
    <scope>NUCLEOTIDE SEQUENCE [LARGE SCALE GENOMIC DNA]</scope>
    <source>
        <strain evidence="3 4">ALS3</strain>
    </source>
</reference>
<protein>
    <recommendedName>
        <fullName evidence="5">Lipoprotein</fullName>
    </recommendedName>
</protein>
<name>A0ABS6TF84_9ENTE</name>
<evidence type="ECO:0000256" key="1">
    <source>
        <dbReference type="SAM" id="MobiDB-lite"/>
    </source>
</evidence>